<name>A0A2P6R6D3_ROSCH</name>
<organism evidence="1 2">
    <name type="scientific">Rosa chinensis</name>
    <name type="common">China rose</name>
    <dbReference type="NCBI Taxonomy" id="74649"/>
    <lineage>
        <taxon>Eukaryota</taxon>
        <taxon>Viridiplantae</taxon>
        <taxon>Streptophyta</taxon>
        <taxon>Embryophyta</taxon>
        <taxon>Tracheophyta</taxon>
        <taxon>Spermatophyta</taxon>
        <taxon>Magnoliopsida</taxon>
        <taxon>eudicotyledons</taxon>
        <taxon>Gunneridae</taxon>
        <taxon>Pentapetalae</taxon>
        <taxon>rosids</taxon>
        <taxon>fabids</taxon>
        <taxon>Rosales</taxon>
        <taxon>Rosaceae</taxon>
        <taxon>Rosoideae</taxon>
        <taxon>Rosoideae incertae sedis</taxon>
        <taxon>Rosa</taxon>
    </lineage>
</organism>
<dbReference type="AlphaFoldDB" id="A0A2P6R6D3"/>
<dbReference type="EMBL" id="PDCK01000041">
    <property type="protein sequence ID" value="PRQ41993.1"/>
    <property type="molecule type" value="Genomic_DNA"/>
</dbReference>
<proteinExistence type="predicted"/>
<comment type="caution">
    <text evidence="1">The sequence shown here is derived from an EMBL/GenBank/DDBJ whole genome shotgun (WGS) entry which is preliminary data.</text>
</comment>
<keyword evidence="2" id="KW-1185">Reference proteome</keyword>
<protein>
    <submittedName>
        <fullName evidence="1">Uncharacterized protein</fullName>
    </submittedName>
</protein>
<gene>
    <name evidence="1" type="ORF">RchiOBHm_Chr3g0452801</name>
</gene>
<evidence type="ECO:0000313" key="1">
    <source>
        <dbReference type="EMBL" id="PRQ41993.1"/>
    </source>
</evidence>
<evidence type="ECO:0000313" key="2">
    <source>
        <dbReference type="Proteomes" id="UP000238479"/>
    </source>
</evidence>
<dbReference type="Proteomes" id="UP000238479">
    <property type="component" value="Chromosome 3"/>
</dbReference>
<sequence length="61" mass="6924">MMRERESREVGFCEQRKIKYGIGVVAAVEKRGVLMGSFFQLAACGYCCVRECLSDIGQEER</sequence>
<dbReference type="Gramene" id="PRQ41993">
    <property type="protein sequence ID" value="PRQ41993"/>
    <property type="gene ID" value="RchiOBHm_Chr3g0452801"/>
</dbReference>
<accession>A0A2P6R6D3</accession>
<reference evidence="1 2" key="1">
    <citation type="journal article" date="2018" name="Nat. Genet.">
        <title>The Rosa genome provides new insights in the design of modern roses.</title>
        <authorList>
            <person name="Bendahmane M."/>
        </authorList>
    </citation>
    <scope>NUCLEOTIDE SEQUENCE [LARGE SCALE GENOMIC DNA]</scope>
    <source>
        <strain evidence="2">cv. Old Blush</strain>
    </source>
</reference>